<evidence type="ECO:0008006" key="8">
    <source>
        <dbReference type="Google" id="ProtNLM"/>
    </source>
</evidence>
<dbReference type="PANTHER" id="PTHR10380:SF173">
    <property type="entry name" value="CUTICULAR PROTEIN 47EF, ISOFORM C-RELATED"/>
    <property type="match status" value="1"/>
</dbReference>
<dbReference type="InParanoid" id="B7P5Q0"/>
<dbReference type="InterPro" id="IPR050468">
    <property type="entry name" value="Cuticle_Struct_Prot"/>
</dbReference>
<dbReference type="InterPro" id="IPR000618">
    <property type="entry name" value="Insect_cuticle"/>
</dbReference>
<evidence type="ECO:0000256" key="1">
    <source>
        <dbReference type="ARBA" id="ARBA00022460"/>
    </source>
</evidence>
<protein>
    <recommendedName>
        <fullName evidence="8">Cuticle protein</fullName>
    </recommendedName>
</protein>
<dbReference type="PANTHER" id="PTHR10380">
    <property type="entry name" value="CUTICLE PROTEIN"/>
    <property type="match status" value="1"/>
</dbReference>
<dbReference type="VEuPathDB" id="VectorBase:ISCP_010372"/>
<evidence type="ECO:0000313" key="7">
    <source>
        <dbReference type="Proteomes" id="UP000001555"/>
    </source>
</evidence>
<dbReference type="HOGENOM" id="CLU_748595_0_0_1"/>
<dbReference type="EMBL" id="ABJB010774511">
    <property type="status" value="NOT_ANNOTATED_CDS"/>
    <property type="molecule type" value="Genomic_DNA"/>
</dbReference>
<evidence type="ECO:0000256" key="3">
    <source>
        <dbReference type="SAM" id="MobiDB-lite"/>
    </source>
</evidence>
<evidence type="ECO:0000256" key="2">
    <source>
        <dbReference type="PROSITE-ProRule" id="PRU00497"/>
    </source>
</evidence>
<evidence type="ECO:0000313" key="5">
    <source>
        <dbReference type="EMBL" id="EEC01922.1"/>
    </source>
</evidence>
<dbReference type="Proteomes" id="UP000001555">
    <property type="component" value="Unassembled WGS sequence"/>
</dbReference>
<dbReference type="VEuPathDB" id="VectorBase:ISCW016305"/>
<dbReference type="Pfam" id="PF00379">
    <property type="entry name" value="Chitin_bind_4"/>
    <property type="match status" value="1"/>
</dbReference>
<evidence type="ECO:0000256" key="4">
    <source>
        <dbReference type="SAM" id="SignalP"/>
    </source>
</evidence>
<dbReference type="PROSITE" id="PS00233">
    <property type="entry name" value="CHIT_BIND_RR_1"/>
    <property type="match status" value="1"/>
</dbReference>
<dbReference type="EMBL" id="ABJB010095290">
    <property type="status" value="NOT_ANNOTATED_CDS"/>
    <property type="molecule type" value="Genomic_DNA"/>
</dbReference>
<dbReference type="VEuPathDB" id="VectorBase:ISCI016305"/>
<dbReference type="AlphaFoldDB" id="B7P5Q0"/>
<dbReference type="Gene3D" id="3.10.50.10">
    <property type="match status" value="1"/>
</dbReference>
<dbReference type="GO" id="GO:0062129">
    <property type="term" value="C:chitin-based extracellular matrix"/>
    <property type="evidence" value="ECO:0000318"/>
    <property type="project" value="GO_Central"/>
</dbReference>
<feature type="chain" id="PRO_5014567907" description="Cuticle protein" evidence="4">
    <location>
        <begin position="23"/>
        <end position="370"/>
    </location>
</feature>
<proteinExistence type="predicted"/>
<dbReference type="OrthoDB" id="6430831at2759"/>
<dbReference type="InterPro" id="IPR029070">
    <property type="entry name" value="Chitinase_insertion_sf"/>
</dbReference>
<accession>B7P5Q0</accession>
<feature type="region of interest" description="Disordered" evidence="3">
    <location>
        <begin position="81"/>
        <end position="106"/>
    </location>
</feature>
<dbReference type="EMBL" id="ABJB011049631">
    <property type="status" value="NOT_ANNOTATED_CDS"/>
    <property type="molecule type" value="Genomic_DNA"/>
</dbReference>
<feature type="signal peptide" evidence="4">
    <location>
        <begin position="1"/>
        <end position="22"/>
    </location>
</feature>
<dbReference type="EnsemblMetazoa" id="ISCW016305-RA">
    <property type="protein sequence ID" value="ISCW016305-PA"/>
    <property type="gene ID" value="ISCW016305"/>
</dbReference>
<sequence length="370" mass="40740">MLVQMISTVLLVLLTYTKITDAKHHHHGSPAGYDYSPFGTYGVNSVGQRGGGHGSVSGYEALPLSVHVTPVHVGVAHHDASVDSSPAGAHNGHGGPGAPQPYTFGYETVDEHGNKQVRHEESDANNIKKGSYGFHDANGIYRHVKYVADEHGFRASIQTNEPGTASSYTAGALYNANPHPVKTFTPSFAPIPPPTPVEHAAPVGHNLVAAHASSVEYAPSGPQSSVEYVPQPGATLEFVPSAPSLSKGGGNEAVRLLGHHSQVECNCWYWRGCCVGSRRSVRRRNRSSSRRERVWCGRRHSRTVYHSCWLMYRLRYNGGGSRHRQRGCVPYRSRYRWSRWWRVQERGSGRDGHLCQRCRPDYRSGDRSGN</sequence>
<organism>
    <name type="scientific">Ixodes scapularis</name>
    <name type="common">Black-legged tick</name>
    <name type="synonym">Deer tick</name>
    <dbReference type="NCBI Taxonomy" id="6945"/>
    <lineage>
        <taxon>Eukaryota</taxon>
        <taxon>Metazoa</taxon>
        <taxon>Ecdysozoa</taxon>
        <taxon>Arthropoda</taxon>
        <taxon>Chelicerata</taxon>
        <taxon>Arachnida</taxon>
        <taxon>Acari</taxon>
        <taxon>Parasitiformes</taxon>
        <taxon>Ixodida</taxon>
        <taxon>Ixodoidea</taxon>
        <taxon>Ixodidae</taxon>
        <taxon>Ixodinae</taxon>
        <taxon>Ixodes</taxon>
    </lineage>
</organism>
<keyword evidence="7" id="KW-1185">Reference proteome</keyword>
<evidence type="ECO:0000313" key="6">
    <source>
        <dbReference type="EnsemblMetazoa" id="ISCW016305-PA"/>
    </source>
</evidence>
<dbReference type="EMBL" id="DS642248">
    <property type="protein sequence ID" value="EEC01922.1"/>
    <property type="molecule type" value="Genomic_DNA"/>
</dbReference>
<reference evidence="5 7" key="1">
    <citation type="submission" date="2008-03" db="EMBL/GenBank/DDBJ databases">
        <title>Annotation of Ixodes scapularis.</title>
        <authorList>
            <consortium name="Ixodes scapularis Genome Project Consortium"/>
            <person name="Caler E."/>
            <person name="Hannick L.I."/>
            <person name="Bidwell S."/>
            <person name="Joardar V."/>
            <person name="Thiagarajan M."/>
            <person name="Amedeo P."/>
            <person name="Galinsky K.J."/>
            <person name="Schobel S."/>
            <person name="Inman J."/>
            <person name="Hostetler J."/>
            <person name="Miller J."/>
            <person name="Hammond M."/>
            <person name="Megy K."/>
            <person name="Lawson D."/>
            <person name="Kodira C."/>
            <person name="Sutton G."/>
            <person name="Meyer J."/>
            <person name="Hill C.A."/>
            <person name="Birren B."/>
            <person name="Nene V."/>
            <person name="Collins F."/>
            <person name="Alarcon-Chaidez F."/>
            <person name="Wikel S."/>
            <person name="Strausberg R."/>
        </authorList>
    </citation>
    <scope>NUCLEOTIDE SEQUENCE [LARGE SCALE GENOMIC DNA]</scope>
    <source>
        <strain evidence="7">Wikel</strain>
        <strain evidence="5">Wikel colony</strain>
    </source>
</reference>
<dbReference type="PaxDb" id="6945-B7P5Q0"/>
<keyword evidence="4" id="KW-0732">Signal</keyword>
<gene>
    <name evidence="5" type="ORF">IscW_ISCW016305</name>
</gene>
<keyword evidence="1 2" id="KW-0193">Cuticle</keyword>
<dbReference type="GO" id="GO:0008010">
    <property type="term" value="F:structural constituent of chitin-based larval cuticle"/>
    <property type="evidence" value="ECO:0000318"/>
    <property type="project" value="GO_Central"/>
</dbReference>
<name>B7P5Q0_IXOSC</name>
<dbReference type="InterPro" id="IPR031311">
    <property type="entry name" value="CHIT_BIND_RR_consensus"/>
</dbReference>
<dbReference type="PROSITE" id="PS51155">
    <property type="entry name" value="CHIT_BIND_RR_2"/>
    <property type="match status" value="1"/>
</dbReference>
<reference evidence="6" key="2">
    <citation type="submission" date="2020-05" db="UniProtKB">
        <authorList>
            <consortium name="EnsemblMetazoa"/>
        </authorList>
    </citation>
    <scope>IDENTIFICATION</scope>
    <source>
        <strain evidence="6">wikel</strain>
    </source>
</reference>